<dbReference type="EMBL" id="LLXJ01002440">
    <property type="protein sequence ID" value="PKB98854.1"/>
    <property type="molecule type" value="Genomic_DNA"/>
</dbReference>
<evidence type="ECO:0000256" key="1">
    <source>
        <dbReference type="SAM" id="MobiDB-lite"/>
    </source>
</evidence>
<evidence type="ECO:0000313" key="4">
    <source>
        <dbReference type="Proteomes" id="UP000232722"/>
    </source>
</evidence>
<evidence type="ECO:0000313" key="2">
    <source>
        <dbReference type="EMBL" id="PKB92638.1"/>
    </source>
</evidence>
<protein>
    <submittedName>
        <fullName evidence="3">Uncharacterized protein</fullName>
    </submittedName>
</protein>
<dbReference type="AlphaFoldDB" id="A0A2N0NWA6"/>
<evidence type="ECO:0000313" key="3">
    <source>
        <dbReference type="EMBL" id="PKB98854.1"/>
    </source>
</evidence>
<dbReference type="EMBL" id="LLXJ01010410">
    <property type="protein sequence ID" value="PKB92638.1"/>
    <property type="molecule type" value="Genomic_DNA"/>
</dbReference>
<feature type="compositionally biased region" description="Basic and acidic residues" evidence="1">
    <location>
        <begin position="38"/>
        <end position="77"/>
    </location>
</feature>
<feature type="region of interest" description="Disordered" evidence="1">
    <location>
        <begin position="1"/>
        <end position="108"/>
    </location>
</feature>
<comment type="caution">
    <text evidence="3">The sequence shown here is derived from an EMBL/GenBank/DDBJ whole genome shotgun (WGS) entry which is preliminary data.</text>
</comment>
<sequence length="125" mass="14738">MADMERSSKKRGKGRKTNSITQTTRVPLRSLRSQRQFNDVRQDNPERNSQDDHQESLQNHEIHDQQIHVPDKEKVTNEEEEDSSDVSEENESETPRKYRKNDTDNLMPKAKKTTGAYFQNLNVYF</sequence>
<feature type="compositionally biased region" description="Polar residues" evidence="1">
    <location>
        <begin position="17"/>
        <end position="37"/>
    </location>
</feature>
<organism evidence="3 4">
    <name type="scientific">Rhizophagus irregularis</name>
    <dbReference type="NCBI Taxonomy" id="588596"/>
    <lineage>
        <taxon>Eukaryota</taxon>
        <taxon>Fungi</taxon>
        <taxon>Fungi incertae sedis</taxon>
        <taxon>Mucoromycota</taxon>
        <taxon>Glomeromycotina</taxon>
        <taxon>Glomeromycetes</taxon>
        <taxon>Glomerales</taxon>
        <taxon>Glomeraceae</taxon>
        <taxon>Rhizophagus</taxon>
    </lineage>
</organism>
<reference evidence="3 4" key="1">
    <citation type="submission" date="2016-04" db="EMBL/GenBank/DDBJ databases">
        <title>Genome analyses suggest a sexual origin of heterokaryosis in a supposedly ancient asexual fungus.</title>
        <authorList>
            <person name="Ropars J."/>
            <person name="Sedzielewska K."/>
            <person name="Noel J."/>
            <person name="Charron P."/>
            <person name="Farinelli L."/>
            <person name="Marton T."/>
            <person name="Kruger M."/>
            <person name="Pelin A."/>
            <person name="Brachmann A."/>
            <person name="Corradi N."/>
        </authorList>
    </citation>
    <scope>NUCLEOTIDE SEQUENCE [LARGE SCALE GENOMIC DNA]</scope>
    <source>
        <strain evidence="3 4">A5</strain>
    </source>
</reference>
<accession>A0A2N0NWA6</accession>
<dbReference type="Proteomes" id="UP000232722">
    <property type="component" value="Unassembled WGS sequence"/>
</dbReference>
<reference evidence="3 4" key="2">
    <citation type="submission" date="2017-09" db="EMBL/GenBank/DDBJ databases">
        <title>Extensive intraspecific genome diversity in a model arbuscular mycorrhizal fungus.</title>
        <authorList>
            <person name="Chen E.C."/>
            <person name="Morin E."/>
            <person name="Beaudet D."/>
            <person name="Noel J."/>
            <person name="Ndikumana S."/>
            <person name="Charron P."/>
            <person name="St-Onge C."/>
            <person name="Giorgi J."/>
            <person name="Grigoriev I.V."/>
            <person name="Roux C."/>
            <person name="Martin F.M."/>
            <person name="Corradi N."/>
        </authorList>
    </citation>
    <scope>NUCLEOTIDE SEQUENCE [LARGE SCALE GENOMIC DNA]</scope>
    <source>
        <strain evidence="3 4">A5</strain>
    </source>
</reference>
<proteinExistence type="predicted"/>
<gene>
    <name evidence="3" type="ORF">RhiirA5_383619</name>
    <name evidence="2" type="ORF">RhiirA5_508223</name>
</gene>
<dbReference type="VEuPathDB" id="FungiDB:RhiirFUN_016723"/>
<feature type="compositionally biased region" description="Basic and acidic residues" evidence="1">
    <location>
        <begin position="93"/>
        <end position="103"/>
    </location>
</feature>
<feature type="compositionally biased region" description="Acidic residues" evidence="1">
    <location>
        <begin position="78"/>
        <end position="92"/>
    </location>
</feature>
<name>A0A2N0NWA6_9GLOM</name>